<name>A0ABT2GNG6_9MICO</name>
<keyword evidence="1" id="KW-0547">Nucleotide-binding</keyword>
<organism evidence="4 5">
    <name type="scientific">Herbiconiux aconitum</name>
    <dbReference type="NCBI Taxonomy" id="2970913"/>
    <lineage>
        <taxon>Bacteria</taxon>
        <taxon>Bacillati</taxon>
        <taxon>Actinomycetota</taxon>
        <taxon>Actinomycetes</taxon>
        <taxon>Micrococcales</taxon>
        <taxon>Microbacteriaceae</taxon>
        <taxon>Herbiconiux</taxon>
    </lineage>
</organism>
<feature type="domain" description="HTH luxR-type" evidence="3">
    <location>
        <begin position="852"/>
        <end position="914"/>
    </location>
</feature>
<dbReference type="PANTHER" id="PTHR16305:SF35">
    <property type="entry name" value="TRANSCRIPTIONAL ACTIVATOR DOMAIN"/>
    <property type="match status" value="1"/>
</dbReference>
<dbReference type="InterPro" id="IPR036388">
    <property type="entry name" value="WH-like_DNA-bd_sf"/>
</dbReference>
<dbReference type="PRINTS" id="PR00038">
    <property type="entry name" value="HTHLUXR"/>
</dbReference>
<dbReference type="InterPro" id="IPR000792">
    <property type="entry name" value="Tscrpt_reg_LuxR_C"/>
</dbReference>
<dbReference type="SUPFAM" id="SSF52540">
    <property type="entry name" value="P-loop containing nucleoside triphosphate hydrolases"/>
    <property type="match status" value="1"/>
</dbReference>
<dbReference type="InterPro" id="IPR016032">
    <property type="entry name" value="Sig_transdc_resp-reg_C-effctor"/>
</dbReference>
<dbReference type="RefSeq" id="WP_259506288.1">
    <property type="nucleotide sequence ID" value="NZ_JANLCM010000001.1"/>
</dbReference>
<evidence type="ECO:0000256" key="1">
    <source>
        <dbReference type="ARBA" id="ARBA00022741"/>
    </source>
</evidence>
<protein>
    <submittedName>
        <fullName evidence="4">LuxR C-terminal-related transcriptional regulator</fullName>
    </submittedName>
</protein>
<dbReference type="EMBL" id="JANLCM010000001">
    <property type="protein sequence ID" value="MCS5717762.1"/>
    <property type="molecule type" value="Genomic_DNA"/>
</dbReference>
<dbReference type="InterPro" id="IPR041664">
    <property type="entry name" value="AAA_16"/>
</dbReference>
<dbReference type="Proteomes" id="UP001165584">
    <property type="component" value="Unassembled WGS sequence"/>
</dbReference>
<comment type="caution">
    <text evidence="4">The sequence shown here is derived from an EMBL/GenBank/DDBJ whole genome shotgun (WGS) entry which is preliminary data.</text>
</comment>
<dbReference type="Pfam" id="PF13191">
    <property type="entry name" value="AAA_16"/>
    <property type="match status" value="1"/>
</dbReference>
<proteinExistence type="predicted"/>
<dbReference type="Pfam" id="PF00196">
    <property type="entry name" value="GerE"/>
    <property type="match status" value="1"/>
</dbReference>
<reference evidence="4" key="1">
    <citation type="submission" date="2022-08" db="EMBL/GenBank/DDBJ databases">
        <authorList>
            <person name="Deng Y."/>
            <person name="Han X.-F."/>
            <person name="Zhang Y.-Q."/>
        </authorList>
    </citation>
    <scope>NUCLEOTIDE SEQUENCE</scope>
    <source>
        <strain evidence="4">CPCC 205763</strain>
    </source>
</reference>
<dbReference type="InterPro" id="IPR027417">
    <property type="entry name" value="P-loop_NTPase"/>
</dbReference>
<evidence type="ECO:0000259" key="3">
    <source>
        <dbReference type="PROSITE" id="PS50043"/>
    </source>
</evidence>
<dbReference type="PANTHER" id="PTHR16305">
    <property type="entry name" value="TESTICULAR SOLUBLE ADENYLYL CYCLASE"/>
    <property type="match status" value="1"/>
</dbReference>
<keyword evidence="5" id="KW-1185">Reference proteome</keyword>
<sequence length="914" mass="99161">MTEPPLIGREPECQLLDALVESVSTGLSGSLVFLGEPGVGKTRLLEHLTESPAQIIRLVGIESEFSIGFGALHRLLLPFREHFADVPVPQHNALLTTFGALDEPPPPRFVLGLAALSVLAAAARAGPLICVIDDAQWLDQESLEVLSFVARRVYADSLGFVFAGREHYDALEALHGLPTHHVLGLARKASHSLLQSVRPGAVSSSVAARIVAETDGNPLAMLELLNQLTSEQLAGRLPLPQQLPTGRGLTAHFLRQLEVLSPETRSLLVLASAMSTDDPSTLWRAAALLGIPHDAADGAHDLDVLSIGDTVTFRHPLIRSAVYHAAEPRQRRLAHSVMATIAEMDDHADLAAWHRAAATSAPDEDVAADLERSAERAERRGGQLARARFLARAAELSPAPEERSDRMFGAAEAYLAAGDGILAEALLDKVAPRLEADGRHVDVQRMRALLAMFHHRHRDAWTILLEAIGSADPFDEDLIRGMMFEALRAALGARDDTDRVTAEEIARTVIDYLRDKEPPVSARDMLLEGLASRFALGYSQAVPLLRDSVRALFADGNEPLDAHSSPVAGWFAADEIWDDDGRRALFERGVEAGRRHGVLSVLQVSLAGQCVSHCWAGEMAAAERSCFEAVEITALMGLPRPVGLGPAIHLRAWQGREQECREHAREAAAWGAQWGSLYLEMYAWSGLTVLEMGLGNYTEALGLALAISERDTLGFGSTILPEVVEAATRAGEPEAAATALAKLEERAEASATPWALGMLARSRAILAHDSDAERLYLRSIELLLQTSLRVEVARTQLLYGQWLRRQRRRRDAQVQLSTAHHFFETTGVGAFAARAGSELLATGLKTVQVTGRGRADPGLTPQEAQVARLAATGATNSEIAVQMFLTTSTVEYHLSKVFKKLNITSRRQLGHVMQ</sequence>
<gene>
    <name evidence="4" type="ORF">N1027_06395</name>
</gene>
<evidence type="ECO:0000256" key="2">
    <source>
        <dbReference type="ARBA" id="ARBA00022840"/>
    </source>
</evidence>
<keyword evidence="2" id="KW-0067">ATP-binding</keyword>
<dbReference type="Gene3D" id="1.10.10.10">
    <property type="entry name" value="Winged helix-like DNA-binding domain superfamily/Winged helix DNA-binding domain"/>
    <property type="match status" value="1"/>
</dbReference>
<dbReference type="CDD" id="cd06170">
    <property type="entry name" value="LuxR_C_like"/>
    <property type="match status" value="1"/>
</dbReference>
<dbReference type="PROSITE" id="PS50043">
    <property type="entry name" value="HTH_LUXR_2"/>
    <property type="match status" value="1"/>
</dbReference>
<evidence type="ECO:0000313" key="5">
    <source>
        <dbReference type="Proteomes" id="UP001165584"/>
    </source>
</evidence>
<dbReference type="SUPFAM" id="SSF46894">
    <property type="entry name" value="C-terminal effector domain of the bipartite response regulators"/>
    <property type="match status" value="1"/>
</dbReference>
<accession>A0ABT2GNG6</accession>
<dbReference type="SMART" id="SM00421">
    <property type="entry name" value="HTH_LUXR"/>
    <property type="match status" value="1"/>
</dbReference>
<evidence type="ECO:0000313" key="4">
    <source>
        <dbReference type="EMBL" id="MCS5717762.1"/>
    </source>
</evidence>